<organism evidence="3 4">
    <name type="scientific">Corynebacterium minutissimum</name>
    <dbReference type="NCBI Taxonomy" id="38301"/>
    <lineage>
        <taxon>Bacteria</taxon>
        <taxon>Bacillati</taxon>
        <taxon>Actinomycetota</taxon>
        <taxon>Actinomycetes</taxon>
        <taxon>Mycobacteriales</taxon>
        <taxon>Corynebacteriaceae</taxon>
        <taxon>Corynebacterium</taxon>
    </lineage>
</organism>
<dbReference type="EMBL" id="LS483460">
    <property type="protein sequence ID" value="SQI00072.1"/>
    <property type="molecule type" value="Genomic_DNA"/>
</dbReference>
<gene>
    <name evidence="2" type="ORF">I6G51_07580</name>
    <name evidence="3" type="ORF">NCTC10288_01377</name>
</gene>
<evidence type="ECO:0000256" key="1">
    <source>
        <dbReference type="SAM" id="Phobius"/>
    </source>
</evidence>
<dbReference type="AlphaFoldDB" id="A0A2X4RS55"/>
<dbReference type="OrthoDB" id="4407174at2"/>
<dbReference type="Proteomes" id="UP000594905">
    <property type="component" value="Chromosome"/>
</dbReference>
<evidence type="ECO:0000313" key="5">
    <source>
        <dbReference type="Proteomes" id="UP000594905"/>
    </source>
</evidence>
<proteinExistence type="predicted"/>
<protein>
    <submittedName>
        <fullName evidence="3">Uncharacterized protein</fullName>
    </submittedName>
</protein>
<reference evidence="3 4" key="1">
    <citation type="submission" date="2018-06" db="EMBL/GenBank/DDBJ databases">
        <authorList>
            <consortium name="Pathogen Informatics"/>
            <person name="Doyle S."/>
        </authorList>
    </citation>
    <scope>NUCLEOTIDE SEQUENCE [LARGE SCALE GENOMIC DNA]</scope>
    <source>
        <strain evidence="3 4">NCTC10288</strain>
    </source>
</reference>
<evidence type="ECO:0000313" key="3">
    <source>
        <dbReference type="EMBL" id="SQI00072.1"/>
    </source>
</evidence>
<evidence type="ECO:0000313" key="4">
    <source>
        <dbReference type="Proteomes" id="UP000249264"/>
    </source>
</evidence>
<keyword evidence="1" id="KW-1133">Transmembrane helix</keyword>
<feature type="transmembrane region" description="Helical" evidence="1">
    <location>
        <begin position="20"/>
        <end position="37"/>
    </location>
</feature>
<sequence>MSDDLRVIEEAQKRTAWTQSPWAVALVALGIGCGLAVTKVSWWYGLAVLVPTFILGYLLKDKIANPFVRPDPNMGPSNNRATWSRVLLPGAMIMSTTPTPDSWPWMVVCGAVVSAATAWMLYENRNAAVKGVNA</sequence>
<dbReference type="PROSITE" id="PS51257">
    <property type="entry name" value="PROKAR_LIPOPROTEIN"/>
    <property type="match status" value="1"/>
</dbReference>
<feature type="transmembrane region" description="Helical" evidence="1">
    <location>
        <begin position="42"/>
        <end position="59"/>
    </location>
</feature>
<dbReference type="KEGG" id="cmin:NCTC10288_01377"/>
<accession>A0A2X4RS55</accession>
<keyword evidence="5" id="KW-1185">Reference proteome</keyword>
<name>A0A2X4RS55_9CORY</name>
<reference evidence="2 5" key="2">
    <citation type="submission" date="2020-12" db="EMBL/GenBank/DDBJ databases">
        <title>FDA dAtabase for Regulatory Grade micrObial Sequences (FDA-ARGOS): Supporting development and validation of Infectious Disease Dx tests.</title>
        <authorList>
            <person name="Sproer C."/>
            <person name="Gronow S."/>
            <person name="Severitt S."/>
            <person name="Schroder I."/>
            <person name="Tallon L."/>
            <person name="Sadzewicz L."/>
            <person name="Zhao X."/>
            <person name="Boylan J."/>
            <person name="Ott S."/>
            <person name="Bowen H."/>
            <person name="Vavikolanu K."/>
            <person name="Mehta A."/>
            <person name="Aluvathingal J."/>
            <person name="Nadendla S."/>
            <person name="Lowell S."/>
            <person name="Myers T."/>
            <person name="Yan Y."/>
            <person name="Sichtig H."/>
        </authorList>
    </citation>
    <scope>NUCLEOTIDE SEQUENCE [LARGE SCALE GENOMIC DNA]</scope>
    <source>
        <strain evidence="2 5">FDAARGOS_894</strain>
    </source>
</reference>
<dbReference type="RefSeq" id="WP_039675149.1">
    <property type="nucleotide sequence ID" value="NZ_CP065689.1"/>
</dbReference>
<dbReference type="Proteomes" id="UP000249264">
    <property type="component" value="Chromosome 1"/>
</dbReference>
<evidence type="ECO:0000313" key="2">
    <source>
        <dbReference type="EMBL" id="QPS58803.1"/>
    </source>
</evidence>
<keyword evidence="1" id="KW-0472">Membrane</keyword>
<keyword evidence="1" id="KW-0812">Transmembrane</keyword>
<feature type="transmembrane region" description="Helical" evidence="1">
    <location>
        <begin position="102"/>
        <end position="122"/>
    </location>
</feature>
<dbReference type="EMBL" id="CP065689">
    <property type="protein sequence ID" value="QPS58803.1"/>
    <property type="molecule type" value="Genomic_DNA"/>
</dbReference>
<dbReference type="GeneID" id="70783280"/>